<dbReference type="Proteomes" id="UP000029120">
    <property type="component" value="Chromosome 7"/>
</dbReference>
<gene>
    <name evidence="2" type="ordered locus">AALP_Aa7g124000</name>
</gene>
<accession>A0A087GHK7</accession>
<evidence type="ECO:0000259" key="1">
    <source>
        <dbReference type="Pfam" id="PF14392"/>
    </source>
</evidence>
<reference evidence="3" key="1">
    <citation type="journal article" date="2015" name="Nat. Plants">
        <title>Genome expansion of Arabis alpina linked with retrotransposition and reduced symmetric DNA methylation.</title>
        <authorList>
            <person name="Willing E.M."/>
            <person name="Rawat V."/>
            <person name="Mandakova T."/>
            <person name="Maumus F."/>
            <person name="James G.V."/>
            <person name="Nordstroem K.J."/>
            <person name="Becker C."/>
            <person name="Warthmann N."/>
            <person name="Chica C."/>
            <person name="Szarzynska B."/>
            <person name="Zytnicki M."/>
            <person name="Albani M.C."/>
            <person name="Kiefer C."/>
            <person name="Bergonzi S."/>
            <person name="Castaings L."/>
            <person name="Mateos J.L."/>
            <person name="Berns M.C."/>
            <person name="Bujdoso N."/>
            <person name="Piofczyk T."/>
            <person name="de Lorenzo L."/>
            <person name="Barrero-Sicilia C."/>
            <person name="Mateos I."/>
            <person name="Piednoel M."/>
            <person name="Hagmann J."/>
            <person name="Chen-Min-Tao R."/>
            <person name="Iglesias-Fernandez R."/>
            <person name="Schuster S.C."/>
            <person name="Alonso-Blanco C."/>
            <person name="Roudier F."/>
            <person name="Carbonero P."/>
            <person name="Paz-Ares J."/>
            <person name="Davis S.J."/>
            <person name="Pecinka A."/>
            <person name="Quesneville H."/>
            <person name="Colot V."/>
            <person name="Lysak M.A."/>
            <person name="Weigel D."/>
            <person name="Coupland G."/>
            <person name="Schneeberger K."/>
        </authorList>
    </citation>
    <scope>NUCLEOTIDE SEQUENCE [LARGE SCALE GENOMIC DNA]</scope>
    <source>
        <strain evidence="3">cv. Pajares</strain>
    </source>
</reference>
<proteinExistence type="predicted"/>
<keyword evidence="3" id="KW-1185">Reference proteome</keyword>
<dbReference type="InterPro" id="IPR025836">
    <property type="entry name" value="Zn_knuckle_CX2CX4HX4C"/>
</dbReference>
<dbReference type="AlphaFoldDB" id="A0A087GHK7"/>
<evidence type="ECO:0000313" key="2">
    <source>
        <dbReference type="EMBL" id="KFK29359.1"/>
    </source>
</evidence>
<protein>
    <recommendedName>
        <fullName evidence="1">Zinc knuckle CX2CX4HX4C domain-containing protein</fullName>
    </recommendedName>
</protein>
<dbReference type="Gramene" id="KFK29359">
    <property type="protein sequence ID" value="KFK29359"/>
    <property type="gene ID" value="AALP_AA7G124000"/>
</dbReference>
<dbReference type="Pfam" id="PF14392">
    <property type="entry name" value="zf-CCHC_4"/>
    <property type="match status" value="1"/>
</dbReference>
<feature type="domain" description="Zinc knuckle CX2CX4HX4C" evidence="1">
    <location>
        <begin position="32"/>
        <end position="79"/>
    </location>
</feature>
<sequence>MHIARGLGMFLETDYIPEVAARVEFVRVRLDWDVDQPLRFQRNFQFTLGHNTLLRIRCERLRGFCEVCGMLTHDSGSCLIQNGGHEHLSDGDDDNEDDGVPEIVPHHNEGVQIREIDEDVEEAEGDVGNVPDEMVPTDEHDLFEEGNGFGSHPEFEMSEIFNPCPTIPNSTGDIPYDGLSAEVHDLQTLYAAFNDPFVHDYNITGKRKILDDDEDLKPRK</sequence>
<dbReference type="EMBL" id="CM002875">
    <property type="protein sequence ID" value="KFK29359.1"/>
    <property type="molecule type" value="Genomic_DNA"/>
</dbReference>
<dbReference type="eggNOG" id="KOG1075">
    <property type="taxonomic scope" value="Eukaryota"/>
</dbReference>
<organism evidence="2 3">
    <name type="scientific">Arabis alpina</name>
    <name type="common">Alpine rock-cress</name>
    <dbReference type="NCBI Taxonomy" id="50452"/>
    <lineage>
        <taxon>Eukaryota</taxon>
        <taxon>Viridiplantae</taxon>
        <taxon>Streptophyta</taxon>
        <taxon>Embryophyta</taxon>
        <taxon>Tracheophyta</taxon>
        <taxon>Spermatophyta</taxon>
        <taxon>Magnoliopsida</taxon>
        <taxon>eudicotyledons</taxon>
        <taxon>Gunneridae</taxon>
        <taxon>Pentapetalae</taxon>
        <taxon>rosids</taxon>
        <taxon>malvids</taxon>
        <taxon>Brassicales</taxon>
        <taxon>Brassicaceae</taxon>
        <taxon>Arabideae</taxon>
        <taxon>Arabis</taxon>
    </lineage>
</organism>
<dbReference type="OrthoDB" id="1044792at2759"/>
<name>A0A087GHK7_ARAAL</name>
<evidence type="ECO:0000313" key="3">
    <source>
        <dbReference type="Proteomes" id="UP000029120"/>
    </source>
</evidence>